<accession>A0A8I1WLF6</accession>
<proteinExistence type="predicted"/>
<evidence type="ECO:0000313" key="2">
    <source>
        <dbReference type="EMBL" id="MBO3797080.1"/>
    </source>
</evidence>
<protein>
    <submittedName>
        <fullName evidence="2">Uncharacterized protein</fullName>
    </submittedName>
</protein>
<feature type="signal peptide" evidence="1">
    <location>
        <begin position="1"/>
        <end position="27"/>
    </location>
</feature>
<keyword evidence="1" id="KW-0732">Signal</keyword>
<comment type="caution">
    <text evidence="2">The sequence shown here is derived from an EMBL/GenBank/DDBJ whole genome shotgun (WGS) entry which is preliminary data.</text>
</comment>
<gene>
    <name evidence="2" type="ORF">J5227_22900</name>
</gene>
<dbReference type="AlphaFoldDB" id="A0A8I1WLF6"/>
<dbReference type="EMBL" id="JAGFPW010000043">
    <property type="protein sequence ID" value="MBO3797080.1"/>
    <property type="molecule type" value="Genomic_DNA"/>
</dbReference>
<name>A0A8I1WLF6_BACIU</name>
<dbReference type="RefSeq" id="WP_029317634.1">
    <property type="nucleotide sequence ID" value="NZ_AP028964.1"/>
</dbReference>
<dbReference type="Proteomes" id="UP000665181">
    <property type="component" value="Unassembled WGS sequence"/>
</dbReference>
<organism evidence="2 3">
    <name type="scientific">Bacillus subtilis</name>
    <dbReference type="NCBI Taxonomy" id="1423"/>
    <lineage>
        <taxon>Bacteria</taxon>
        <taxon>Bacillati</taxon>
        <taxon>Bacillota</taxon>
        <taxon>Bacilli</taxon>
        <taxon>Bacillales</taxon>
        <taxon>Bacillaceae</taxon>
        <taxon>Bacillus</taxon>
    </lineage>
</organism>
<feature type="chain" id="PRO_5034426940" evidence="1">
    <location>
        <begin position="28"/>
        <end position="219"/>
    </location>
</feature>
<evidence type="ECO:0000256" key="1">
    <source>
        <dbReference type="SAM" id="SignalP"/>
    </source>
</evidence>
<reference evidence="2" key="1">
    <citation type="submission" date="2021-03" db="EMBL/GenBank/DDBJ databases">
        <title>Isolation of Bacillus subtilis from fermented food sample.</title>
        <authorList>
            <person name="Lakshmanan V."/>
            <person name="Athira K."/>
            <person name="Rajagopal K."/>
        </authorList>
    </citation>
    <scope>NUCLEOTIDE SEQUENCE</scope>
    <source>
        <strain evidence="2">S1</strain>
    </source>
</reference>
<sequence>MKKLLVGVVFALALSFSSLFSLQSANAAEKVDKNSDLIIDKATFHEVTKQKNLRTLSSEKIPTVKEVNKALNSMHVSKDHPYQEIDLGNGFTVEMGVSTDMGMEKIKTQATQNKTASGYYAVKFTGIKLYDIRVSDNYSYEYGKKITKWESPPSASASGFAGWNGKITSKKIANIDKTAKDAIANSDYTFVKYGGNRHGHMELRFTATGNWYTHHVSIK</sequence>
<evidence type="ECO:0000313" key="3">
    <source>
        <dbReference type="Proteomes" id="UP000665181"/>
    </source>
</evidence>